<evidence type="ECO:0000313" key="4">
    <source>
        <dbReference type="Proteomes" id="UP000184000"/>
    </source>
</evidence>
<dbReference type="PANTHER" id="PTHR28008:SF1">
    <property type="entry name" value="DOMAIN PROTEIN, PUTATIVE (AFU_ORTHOLOGUE AFUA_3G10980)-RELATED"/>
    <property type="match status" value="1"/>
</dbReference>
<feature type="domain" description="VanZ-like" evidence="2">
    <location>
        <begin position="36"/>
        <end position="102"/>
    </location>
</feature>
<feature type="transmembrane region" description="Helical" evidence="1">
    <location>
        <begin position="60"/>
        <end position="78"/>
    </location>
</feature>
<accession>A0A1M5P6M7</accession>
<evidence type="ECO:0000256" key="1">
    <source>
        <dbReference type="SAM" id="Phobius"/>
    </source>
</evidence>
<reference evidence="3 4" key="1">
    <citation type="submission" date="2016-11" db="EMBL/GenBank/DDBJ databases">
        <authorList>
            <person name="Jaros S."/>
            <person name="Januszkiewicz K."/>
            <person name="Wedrychowicz H."/>
        </authorList>
    </citation>
    <scope>NUCLEOTIDE SEQUENCE [LARGE SCALE GENOMIC DNA]</scope>
    <source>
        <strain evidence="3 4">DSM 18231</strain>
    </source>
</reference>
<dbReference type="NCBIfam" id="NF037970">
    <property type="entry name" value="vanZ_1"/>
    <property type="match status" value="1"/>
</dbReference>
<name>A0A1M5P6M7_9GAMM</name>
<proteinExistence type="predicted"/>
<evidence type="ECO:0000313" key="3">
    <source>
        <dbReference type="EMBL" id="SHG97436.1"/>
    </source>
</evidence>
<dbReference type="RefSeq" id="WP_073300680.1">
    <property type="nucleotide sequence ID" value="NZ_FQXA01000003.1"/>
</dbReference>
<gene>
    <name evidence="3" type="ORF">SAMN02744645_2004</name>
</gene>
<dbReference type="Pfam" id="PF04892">
    <property type="entry name" value="VanZ"/>
    <property type="match status" value="1"/>
</dbReference>
<dbReference type="GeneID" id="98637634"/>
<dbReference type="AlphaFoldDB" id="A0A1M5P6M7"/>
<dbReference type="PANTHER" id="PTHR28008">
    <property type="entry name" value="DOMAIN PROTEIN, PUTATIVE (AFU_ORTHOLOGUE AFUA_3G10980)-RELATED"/>
    <property type="match status" value="1"/>
</dbReference>
<sequence>MRYWRFLPLLAVTAILLYAGLRPDPVPQVFDRQDKLHHLLGFAGLAFSMRLALPRWSVGWIFSLCLATAVLIELAQGYQPHRFASLADMVANMLGVGGGIVSSVAWRGICRRWARHQHPITAVQIAVKGRA</sequence>
<feature type="transmembrane region" description="Helical" evidence="1">
    <location>
        <begin position="90"/>
        <end position="109"/>
    </location>
</feature>
<organism evidence="3 4">
    <name type="scientific">Stutzerimonas xanthomarina DSM 18231</name>
    <dbReference type="NCBI Taxonomy" id="1403346"/>
    <lineage>
        <taxon>Bacteria</taxon>
        <taxon>Pseudomonadati</taxon>
        <taxon>Pseudomonadota</taxon>
        <taxon>Gammaproteobacteria</taxon>
        <taxon>Pseudomonadales</taxon>
        <taxon>Pseudomonadaceae</taxon>
        <taxon>Stutzerimonas</taxon>
    </lineage>
</organism>
<keyword evidence="1" id="KW-1133">Transmembrane helix</keyword>
<dbReference type="Proteomes" id="UP000184000">
    <property type="component" value="Unassembled WGS sequence"/>
</dbReference>
<evidence type="ECO:0000259" key="2">
    <source>
        <dbReference type="Pfam" id="PF04892"/>
    </source>
</evidence>
<keyword evidence="1" id="KW-0812">Transmembrane</keyword>
<dbReference type="InterPro" id="IPR006976">
    <property type="entry name" value="VanZ-like"/>
</dbReference>
<dbReference type="EMBL" id="FQXA01000003">
    <property type="protein sequence ID" value="SHG97436.1"/>
    <property type="molecule type" value="Genomic_DNA"/>
</dbReference>
<protein>
    <submittedName>
        <fullName evidence="3">VanZ like family protein</fullName>
    </submittedName>
</protein>
<keyword evidence="1" id="KW-0472">Membrane</keyword>